<sequence length="73" mass="8281">MEALSVDFLKKIEQFTQQPANLGYLGNTTKVEAQLEITLFFKGTSTSTRKGGLDLKVIVRFPVFSYQENELHL</sequence>
<dbReference type="EMBL" id="CM010719">
    <property type="protein sequence ID" value="RZC60552.1"/>
    <property type="molecule type" value="Genomic_DNA"/>
</dbReference>
<organism evidence="1 2">
    <name type="scientific">Papaver somniferum</name>
    <name type="common">Opium poppy</name>
    <dbReference type="NCBI Taxonomy" id="3469"/>
    <lineage>
        <taxon>Eukaryota</taxon>
        <taxon>Viridiplantae</taxon>
        <taxon>Streptophyta</taxon>
        <taxon>Embryophyta</taxon>
        <taxon>Tracheophyta</taxon>
        <taxon>Spermatophyta</taxon>
        <taxon>Magnoliopsida</taxon>
        <taxon>Ranunculales</taxon>
        <taxon>Papaveraceae</taxon>
        <taxon>Papaveroideae</taxon>
        <taxon>Papaver</taxon>
    </lineage>
</organism>
<dbReference type="AlphaFoldDB" id="A0A4Y7JKL3"/>
<evidence type="ECO:0000313" key="2">
    <source>
        <dbReference type="Proteomes" id="UP000316621"/>
    </source>
</evidence>
<keyword evidence="2" id="KW-1185">Reference proteome</keyword>
<reference evidence="1 2" key="1">
    <citation type="journal article" date="2018" name="Science">
        <title>The opium poppy genome and morphinan production.</title>
        <authorList>
            <person name="Guo L."/>
            <person name="Winzer T."/>
            <person name="Yang X."/>
            <person name="Li Y."/>
            <person name="Ning Z."/>
            <person name="He Z."/>
            <person name="Teodor R."/>
            <person name="Lu Y."/>
            <person name="Bowser T.A."/>
            <person name="Graham I.A."/>
            <person name="Ye K."/>
        </authorList>
    </citation>
    <scope>NUCLEOTIDE SEQUENCE [LARGE SCALE GENOMIC DNA]</scope>
    <source>
        <strain evidence="2">cv. HN1</strain>
        <tissue evidence="1">Leaves</tissue>
    </source>
</reference>
<accession>A0A4Y7JKL3</accession>
<gene>
    <name evidence="1" type="ORF">C5167_022301</name>
</gene>
<name>A0A4Y7JKL3_PAPSO</name>
<dbReference type="Gramene" id="RZC60552">
    <property type="protein sequence ID" value="RZC60552"/>
    <property type="gene ID" value="C5167_022301"/>
</dbReference>
<dbReference type="Proteomes" id="UP000316621">
    <property type="component" value="Chromosome 5"/>
</dbReference>
<protein>
    <submittedName>
        <fullName evidence="1">Uncharacterized protein</fullName>
    </submittedName>
</protein>
<evidence type="ECO:0000313" key="1">
    <source>
        <dbReference type="EMBL" id="RZC60552.1"/>
    </source>
</evidence>
<proteinExistence type="predicted"/>